<gene>
    <name evidence="3" type="ORF">BASA50_003736</name>
</gene>
<proteinExistence type="predicted"/>
<dbReference type="EMBL" id="JAFCIX010000102">
    <property type="protein sequence ID" value="KAH6598702.1"/>
    <property type="molecule type" value="Genomic_DNA"/>
</dbReference>
<reference evidence="3 4" key="1">
    <citation type="submission" date="2021-02" db="EMBL/GenBank/DDBJ databases">
        <title>Variation within the Batrachochytrium salamandrivorans European outbreak.</title>
        <authorList>
            <person name="Kelly M."/>
            <person name="Pasmans F."/>
            <person name="Shea T.P."/>
            <person name="Munoz J.F."/>
            <person name="Carranza S."/>
            <person name="Cuomo C.A."/>
            <person name="Martel A."/>
        </authorList>
    </citation>
    <scope>NUCLEOTIDE SEQUENCE [LARGE SCALE GENOMIC DNA]</scope>
    <source>
        <strain evidence="3 4">AMFP18/2</strain>
    </source>
</reference>
<organism evidence="3 4">
    <name type="scientific">Batrachochytrium salamandrivorans</name>
    <dbReference type="NCBI Taxonomy" id="1357716"/>
    <lineage>
        <taxon>Eukaryota</taxon>
        <taxon>Fungi</taxon>
        <taxon>Fungi incertae sedis</taxon>
        <taxon>Chytridiomycota</taxon>
        <taxon>Chytridiomycota incertae sedis</taxon>
        <taxon>Chytridiomycetes</taxon>
        <taxon>Rhizophydiales</taxon>
        <taxon>Rhizophydiales incertae sedis</taxon>
        <taxon>Batrachochytrium</taxon>
    </lineage>
</organism>
<evidence type="ECO:0000313" key="3">
    <source>
        <dbReference type="EMBL" id="KAH6598702.1"/>
    </source>
</evidence>
<feature type="compositionally biased region" description="Polar residues" evidence="1">
    <location>
        <begin position="114"/>
        <end position="123"/>
    </location>
</feature>
<evidence type="ECO:0000313" key="4">
    <source>
        <dbReference type="Proteomes" id="UP001648503"/>
    </source>
</evidence>
<keyword evidence="4" id="KW-1185">Reference proteome</keyword>
<evidence type="ECO:0000259" key="2">
    <source>
        <dbReference type="PROSITE" id="PS50090"/>
    </source>
</evidence>
<dbReference type="PROSITE" id="PS50090">
    <property type="entry name" value="MYB_LIKE"/>
    <property type="match status" value="1"/>
</dbReference>
<protein>
    <recommendedName>
        <fullName evidence="2">Myb-like domain-containing protein</fullName>
    </recommendedName>
</protein>
<dbReference type="Proteomes" id="UP001648503">
    <property type="component" value="Unassembled WGS sequence"/>
</dbReference>
<sequence>MLRKGIVPVYRARGTHYATLLSSEIWSCEALQLCQTAPSRHFHQYRPCSGFLISETCSSSSSSGSFGNLVRIRGKYNTSPAIAPTYCIQSHKQSFSPSKPPYLYLASHLSTSVKRSTLGSSQPATPPPTKTKRTRKPRANKEAEIDVLNKNTGDDQNAILQNDSQITPSLMPLSIYSSVRLQLLLRTHSKEAVEKMSQTMPRKRVRKVPLKGDASQLTEHSYLLTVSEEMTILGHMLQTGTTFVPKMLAESMGRTYSRVFRFWAGSVLPSLYADQAYIKKKDPQSTLMTLRILAERRLNTLASIIKYMDKHPALTKFSSAGLASKNPNASIIVVGRLGSHLYSAHRPGPWTPELDNILLENVRDFGLKFSSFMADLPGYSGDDMSERYLRLLYKHGKEIEPQIWTPEEVHQLERLIKDTSEDRTPWVELKKAFPNHTLQGVKKKARELVIVRSQLTREDFNKIGAGVAKYGRHYFGIKCQLDFPNKAVEHLISKWVVNEPPGQPNALWTAEDDTRLMSMIERDTMPDLVKPEYFPAFQKRYFPDRWVYEIILRYKYLAKMHLTRMLEKQYEEYWRDVMADPVAKRMSPDGAFISEWKEKYNNAKKLMQDIQVLRGDILPKRLGLLWEIKVKTDLTRSLAVLRAQPHVRRALFLNRTALWTDELDLLLQQTVAEVQACHGYIDWSLVSKKIPESEMISCRWRWFYLQGTHGVLGDAK</sequence>
<name>A0ABQ8FIB1_9FUNG</name>
<feature type="region of interest" description="Disordered" evidence="1">
    <location>
        <begin position="114"/>
        <end position="142"/>
    </location>
</feature>
<accession>A0ABQ8FIB1</accession>
<evidence type="ECO:0000256" key="1">
    <source>
        <dbReference type="SAM" id="MobiDB-lite"/>
    </source>
</evidence>
<feature type="domain" description="Myb-like" evidence="2">
    <location>
        <begin position="659"/>
        <end position="702"/>
    </location>
</feature>
<comment type="caution">
    <text evidence="3">The sequence shown here is derived from an EMBL/GenBank/DDBJ whole genome shotgun (WGS) entry which is preliminary data.</text>
</comment>
<dbReference type="InterPro" id="IPR001005">
    <property type="entry name" value="SANT/Myb"/>
</dbReference>